<gene>
    <name evidence="7" type="ORF">C8P69_10565</name>
</gene>
<dbReference type="NCBIfam" id="NF009941">
    <property type="entry name" value="PRK13404.1"/>
    <property type="match status" value="1"/>
</dbReference>
<evidence type="ECO:0000259" key="6">
    <source>
        <dbReference type="Pfam" id="PF01979"/>
    </source>
</evidence>
<dbReference type="InterPro" id="IPR011059">
    <property type="entry name" value="Metal-dep_hydrolase_composite"/>
</dbReference>
<dbReference type="PANTHER" id="PTHR11647:SF1">
    <property type="entry name" value="COLLAPSIN RESPONSE MEDIATOR PROTEIN"/>
    <property type="match status" value="1"/>
</dbReference>
<dbReference type="PANTHER" id="PTHR11647">
    <property type="entry name" value="HYDRANTOINASE/DIHYDROPYRIMIDINASE FAMILY MEMBER"/>
    <property type="match status" value="1"/>
</dbReference>
<dbReference type="SUPFAM" id="SSF51338">
    <property type="entry name" value="Composite domain of metallo-dependent hydrolases"/>
    <property type="match status" value="2"/>
</dbReference>
<dbReference type="GO" id="GO:0016812">
    <property type="term" value="F:hydrolase activity, acting on carbon-nitrogen (but not peptide) bonds, in cyclic amides"/>
    <property type="evidence" value="ECO:0007669"/>
    <property type="project" value="TreeGrafter"/>
</dbReference>
<accession>A0A2T4Z2D1</accession>
<dbReference type="FunFam" id="3.20.20.140:FF:000037">
    <property type="entry name" value="Dihydropyrimidinase"/>
    <property type="match status" value="1"/>
</dbReference>
<dbReference type="CDD" id="cd01314">
    <property type="entry name" value="D-HYD"/>
    <property type="match status" value="1"/>
</dbReference>
<dbReference type="RefSeq" id="WP_108177677.1">
    <property type="nucleotide sequence ID" value="NZ_PZZL01000005.1"/>
</dbReference>
<sequence length="474" mass="52015">MLDLDLAIRGGTVVTASDTIRCDIGVKDGKVALLAGSITEAARTIDASGLIVMPGGIDSHVHLDQPSGPDIVMADGFESGTRSAAAGGNTTVIPFAMQIKGTSLRACVTDYHKKAEGKAYIDYGFHLVVSDPTPTVLNQELPALFADGCTSFKVFMTYDDLVLSDRQLLEVFEVARREQALVMVHCEGYDNIRFLTERLEAAGKTAPYYHGPSRPQVIEREATHRAISHAELLDVPMMVVHVSGREAMEQIRWARQRGLKVYAETCPQYITLVEDDMKGLNMDMSGAKYVCSPPPRDRDSHAAIWEGLQQGIFQTFSSDHCPFYYDSPKGKLAEKGRTSFRWVPNGIPGVETRMPILWSEGVAKGRISMNEFVALTSTNHAKLYGLYPKKGTIAVGSDADIVLWDPNRKETIRQEILHHGSDYTPWEGFQVTGYPVMTIARGRTIVEEGKVLGEPGFGGFLARDKSPYAVPKGA</sequence>
<keyword evidence="8" id="KW-1185">Reference proteome</keyword>
<comment type="cofactor">
    <cofactor evidence="1">
        <name>Zn(2+)</name>
        <dbReference type="ChEBI" id="CHEBI:29105"/>
    </cofactor>
</comment>
<dbReference type="EMBL" id="PZZL01000005">
    <property type="protein sequence ID" value="PTM54915.1"/>
    <property type="molecule type" value="Genomic_DNA"/>
</dbReference>
<name>A0A2T4Z2D1_9HYPH</name>
<evidence type="ECO:0000256" key="3">
    <source>
        <dbReference type="ARBA" id="ARBA00022723"/>
    </source>
</evidence>
<keyword evidence="3" id="KW-0479">Metal-binding</keyword>
<evidence type="ECO:0000313" key="7">
    <source>
        <dbReference type="EMBL" id="PTM54915.1"/>
    </source>
</evidence>
<dbReference type="OrthoDB" id="9775759at2"/>
<reference evidence="7 8" key="1">
    <citation type="submission" date="2018-04" db="EMBL/GenBank/DDBJ databases">
        <title>Genomic Encyclopedia of Archaeal and Bacterial Type Strains, Phase II (KMG-II): from individual species to whole genera.</title>
        <authorList>
            <person name="Goeker M."/>
        </authorList>
    </citation>
    <scope>NUCLEOTIDE SEQUENCE [LARGE SCALE GENOMIC DNA]</scope>
    <source>
        <strain evidence="7 8">DSM 25521</strain>
    </source>
</reference>
<dbReference type="SUPFAM" id="SSF51556">
    <property type="entry name" value="Metallo-dependent hydrolases"/>
    <property type="match status" value="1"/>
</dbReference>
<evidence type="ECO:0000256" key="2">
    <source>
        <dbReference type="ARBA" id="ARBA00008829"/>
    </source>
</evidence>
<dbReference type="NCBIfam" id="TIGR02033">
    <property type="entry name" value="D-hydantoinase"/>
    <property type="match status" value="1"/>
</dbReference>
<dbReference type="InterPro" id="IPR011778">
    <property type="entry name" value="Hydantoinase/dihydroPyrase"/>
</dbReference>
<dbReference type="Proteomes" id="UP000241808">
    <property type="component" value="Unassembled WGS sequence"/>
</dbReference>
<dbReference type="GO" id="GO:0005829">
    <property type="term" value="C:cytosol"/>
    <property type="evidence" value="ECO:0007669"/>
    <property type="project" value="TreeGrafter"/>
</dbReference>
<dbReference type="InterPro" id="IPR032466">
    <property type="entry name" value="Metal_Hydrolase"/>
</dbReference>
<evidence type="ECO:0000256" key="5">
    <source>
        <dbReference type="PIRSR" id="PIRSR611778-50"/>
    </source>
</evidence>
<keyword evidence="4" id="KW-0378">Hydrolase</keyword>
<dbReference type="GO" id="GO:0046872">
    <property type="term" value="F:metal ion binding"/>
    <property type="evidence" value="ECO:0007669"/>
    <property type="project" value="UniProtKB-KW"/>
</dbReference>
<evidence type="ECO:0000256" key="4">
    <source>
        <dbReference type="ARBA" id="ARBA00022801"/>
    </source>
</evidence>
<dbReference type="InterPro" id="IPR006680">
    <property type="entry name" value="Amidohydro-rel"/>
</dbReference>
<organism evidence="7 8">
    <name type="scientific">Phreatobacter oligotrophus</name>
    <dbReference type="NCBI Taxonomy" id="1122261"/>
    <lineage>
        <taxon>Bacteria</taxon>
        <taxon>Pseudomonadati</taxon>
        <taxon>Pseudomonadota</taxon>
        <taxon>Alphaproteobacteria</taxon>
        <taxon>Hyphomicrobiales</taxon>
        <taxon>Phreatobacteraceae</taxon>
        <taxon>Phreatobacter</taxon>
    </lineage>
</organism>
<protein>
    <submittedName>
        <fullName evidence="7">Dihydropyrimidinase</fullName>
    </submittedName>
</protein>
<proteinExistence type="inferred from homology"/>
<comment type="PTM">
    <text evidence="5">Carbamylation allows a single lysine to coordinate two divalent metal cations.</text>
</comment>
<dbReference type="AlphaFoldDB" id="A0A2T4Z2D1"/>
<dbReference type="Gene3D" id="2.30.40.10">
    <property type="entry name" value="Urease, subunit C, domain 1"/>
    <property type="match status" value="1"/>
</dbReference>
<evidence type="ECO:0000313" key="8">
    <source>
        <dbReference type="Proteomes" id="UP000241808"/>
    </source>
</evidence>
<feature type="domain" description="Amidohydrolase-related" evidence="6">
    <location>
        <begin position="51"/>
        <end position="444"/>
    </location>
</feature>
<comment type="similarity">
    <text evidence="2">Belongs to the metallo-dependent hydrolases superfamily. Hydantoinase/dihydropyrimidinase family.</text>
</comment>
<dbReference type="InterPro" id="IPR050378">
    <property type="entry name" value="Metallo-dep_Hydrolases_sf"/>
</dbReference>
<evidence type="ECO:0000256" key="1">
    <source>
        <dbReference type="ARBA" id="ARBA00001947"/>
    </source>
</evidence>
<dbReference type="Pfam" id="PF01979">
    <property type="entry name" value="Amidohydro_1"/>
    <property type="match status" value="1"/>
</dbReference>
<dbReference type="Gene3D" id="3.20.20.140">
    <property type="entry name" value="Metal-dependent hydrolases"/>
    <property type="match status" value="1"/>
</dbReference>
<comment type="caution">
    <text evidence="7">The sequence shown here is derived from an EMBL/GenBank/DDBJ whole genome shotgun (WGS) entry which is preliminary data.</text>
</comment>
<feature type="modified residue" description="N6-carboxylysine" evidence="5">
    <location>
        <position position="153"/>
    </location>
</feature>